<keyword evidence="1 2" id="KW-0175">Coiled coil</keyword>
<dbReference type="PANTHER" id="PTHR23158:SF54">
    <property type="entry name" value="TRANSPORT AND GOLGI ORGANIZATION PROTEIN 1 HOMOLOG"/>
    <property type="match status" value="1"/>
</dbReference>
<dbReference type="InterPro" id="IPR054697">
    <property type="entry name" value="NPIP_N"/>
</dbReference>
<dbReference type="GO" id="GO:0006888">
    <property type="term" value="P:endoplasmic reticulum to Golgi vesicle-mediated transport"/>
    <property type="evidence" value="ECO:0007669"/>
    <property type="project" value="TreeGrafter"/>
</dbReference>
<protein>
    <submittedName>
        <fullName evidence="5">Melanoma inhibitory activity protein 3</fullName>
    </submittedName>
</protein>
<evidence type="ECO:0000313" key="6">
    <source>
        <dbReference type="Proteomes" id="UP001166674"/>
    </source>
</evidence>
<dbReference type="Proteomes" id="UP001166674">
    <property type="component" value="Unassembled WGS sequence"/>
</dbReference>
<name>A0AA41MZF2_SCICA</name>
<comment type="caution">
    <text evidence="5">The sequence shown here is derived from an EMBL/GenBank/DDBJ whole genome shotgun (WGS) entry which is preliminary data.</text>
</comment>
<reference evidence="5" key="1">
    <citation type="submission" date="2020-03" db="EMBL/GenBank/DDBJ databases">
        <title>Studies in the Genomics of Life Span.</title>
        <authorList>
            <person name="Glass D."/>
        </authorList>
    </citation>
    <scope>NUCLEOTIDE SEQUENCE</scope>
    <source>
        <strain evidence="5">SUZIE</strain>
        <tissue evidence="5">Muscle</tissue>
    </source>
</reference>
<evidence type="ECO:0000256" key="3">
    <source>
        <dbReference type="SAM" id="Phobius"/>
    </source>
</evidence>
<dbReference type="GO" id="GO:0009306">
    <property type="term" value="P:protein secretion"/>
    <property type="evidence" value="ECO:0007669"/>
    <property type="project" value="TreeGrafter"/>
</dbReference>
<gene>
    <name evidence="5" type="ORF">SUZIE_159345</name>
</gene>
<sequence length="160" mass="18686">MTLPGSYLSKKLLENFEELVATRPNDAQPGPDFFGLPWKPVLVTVFLGIVSFAIFFWRTILVVKDRIYQVTEQQISEKLKNIMKENEELVQNLSNHEQKIKESKKHVQETKKQNVILSDEAIKYKGKIKLLEETNEILDDRAKSLHVMLESEKRMSRIRT</sequence>
<proteinExistence type="predicted"/>
<organism evidence="5 6">
    <name type="scientific">Sciurus carolinensis</name>
    <name type="common">Eastern gray squirrel</name>
    <dbReference type="NCBI Taxonomy" id="30640"/>
    <lineage>
        <taxon>Eukaryota</taxon>
        <taxon>Metazoa</taxon>
        <taxon>Chordata</taxon>
        <taxon>Craniata</taxon>
        <taxon>Vertebrata</taxon>
        <taxon>Euteleostomi</taxon>
        <taxon>Mammalia</taxon>
        <taxon>Eutheria</taxon>
        <taxon>Euarchontoglires</taxon>
        <taxon>Glires</taxon>
        <taxon>Rodentia</taxon>
        <taxon>Sciuromorpha</taxon>
        <taxon>Sciuridae</taxon>
        <taxon>Sciurinae</taxon>
        <taxon>Sciurini</taxon>
        <taxon>Sciurus</taxon>
    </lineage>
</organism>
<evidence type="ECO:0000256" key="2">
    <source>
        <dbReference type="SAM" id="Coils"/>
    </source>
</evidence>
<dbReference type="AlphaFoldDB" id="A0AA41MZF2"/>
<dbReference type="InterPro" id="IPR051500">
    <property type="entry name" value="cTAGE_MIA/OTOR"/>
</dbReference>
<dbReference type="GO" id="GO:0070971">
    <property type="term" value="C:endoplasmic reticulum exit site"/>
    <property type="evidence" value="ECO:0007669"/>
    <property type="project" value="TreeGrafter"/>
</dbReference>
<accession>A0AA41MZF2</accession>
<dbReference type="GO" id="GO:0005789">
    <property type="term" value="C:endoplasmic reticulum membrane"/>
    <property type="evidence" value="ECO:0007669"/>
    <property type="project" value="TreeGrafter"/>
</dbReference>
<evidence type="ECO:0000256" key="1">
    <source>
        <dbReference type="ARBA" id="ARBA00023054"/>
    </source>
</evidence>
<feature type="domain" description="Nuclear pore complex interacting protein N-terminal" evidence="4">
    <location>
        <begin position="21"/>
        <end position="64"/>
    </location>
</feature>
<keyword evidence="3" id="KW-0472">Membrane</keyword>
<evidence type="ECO:0000259" key="4">
    <source>
        <dbReference type="Pfam" id="PF06409"/>
    </source>
</evidence>
<evidence type="ECO:0000313" key="5">
    <source>
        <dbReference type="EMBL" id="MBZ3880719.1"/>
    </source>
</evidence>
<dbReference type="PANTHER" id="PTHR23158">
    <property type="entry name" value="MELANOMA INHIBITORY ACTIVITY-RELATED"/>
    <property type="match status" value="1"/>
</dbReference>
<keyword evidence="3" id="KW-0812">Transmembrane</keyword>
<keyword evidence="6" id="KW-1185">Reference proteome</keyword>
<dbReference type="EMBL" id="JAATJV010374025">
    <property type="protein sequence ID" value="MBZ3880719.1"/>
    <property type="molecule type" value="Genomic_DNA"/>
</dbReference>
<feature type="transmembrane region" description="Helical" evidence="3">
    <location>
        <begin position="41"/>
        <end position="63"/>
    </location>
</feature>
<dbReference type="Pfam" id="PF06409">
    <property type="entry name" value="NPIP"/>
    <property type="match status" value="1"/>
</dbReference>
<keyword evidence="3" id="KW-1133">Transmembrane helix</keyword>
<dbReference type="GO" id="GO:0035459">
    <property type="term" value="P:vesicle cargo loading"/>
    <property type="evidence" value="ECO:0007669"/>
    <property type="project" value="TreeGrafter"/>
</dbReference>
<feature type="coiled-coil region" evidence="2">
    <location>
        <begin position="68"/>
        <end position="113"/>
    </location>
</feature>